<dbReference type="GO" id="GO:0055085">
    <property type="term" value="P:transmembrane transport"/>
    <property type="evidence" value="ECO:0007669"/>
    <property type="project" value="InterPro"/>
</dbReference>
<dbReference type="PANTHER" id="PTHR30425:SF1">
    <property type="entry name" value="PHOSPHATE TRANSPORT SYSTEM PERMEASE PROTEIN PSTC"/>
    <property type="match status" value="1"/>
</dbReference>
<dbReference type="Gene3D" id="1.10.3720.10">
    <property type="entry name" value="MetI-like"/>
    <property type="match status" value="2"/>
</dbReference>
<comment type="similarity">
    <text evidence="2">Belongs to the binding-protein-dependent transport system permease family. CysTW subfamily.</text>
</comment>
<dbReference type="InterPro" id="IPR051124">
    <property type="entry name" value="Phosphate_Transport_Permease"/>
</dbReference>
<feature type="transmembrane region" description="Helical" evidence="9">
    <location>
        <begin position="294"/>
        <end position="319"/>
    </location>
</feature>
<feature type="region of interest" description="Disordered" evidence="10">
    <location>
        <begin position="1"/>
        <end position="28"/>
    </location>
</feature>
<dbReference type="CDD" id="cd06261">
    <property type="entry name" value="TM_PBP2"/>
    <property type="match status" value="1"/>
</dbReference>
<proteinExistence type="inferred from homology"/>
<gene>
    <name evidence="12" type="ORF">FJY75_06040</name>
</gene>
<keyword evidence="7 9" id="KW-1133">Transmembrane helix</keyword>
<keyword evidence="8 9" id="KW-0472">Membrane</keyword>
<dbReference type="PROSITE" id="PS50928">
    <property type="entry name" value="ABC_TM1"/>
    <property type="match status" value="1"/>
</dbReference>
<dbReference type="InterPro" id="IPR035906">
    <property type="entry name" value="MetI-like_sf"/>
</dbReference>
<comment type="caution">
    <text evidence="12">The sequence shown here is derived from an EMBL/GenBank/DDBJ whole genome shotgun (WGS) entry which is preliminary data.</text>
</comment>
<dbReference type="AlphaFoldDB" id="A0A937X8Z6"/>
<feature type="transmembrane region" description="Helical" evidence="9">
    <location>
        <begin position="149"/>
        <end position="174"/>
    </location>
</feature>
<dbReference type="InterPro" id="IPR000515">
    <property type="entry name" value="MetI-like"/>
</dbReference>
<evidence type="ECO:0000259" key="11">
    <source>
        <dbReference type="PROSITE" id="PS50928"/>
    </source>
</evidence>
<dbReference type="EMBL" id="VGIY01000118">
    <property type="protein sequence ID" value="MBM3317395.1"/>
    <property type="molecule type" value="Genomic_DNA"/>
</dbReference>
<feature type="transmembrane region" description="Helical" evidence="9">
    <location>
        <begin position="371"/>
        <end position="394"/>
    </location>
</feature>
<evidence type="ECO:0000256" key="6">
    <source>
        <dbReference type="ARBA" id="ARBA00022692"/>
    </source>
</evidence>
<feature type="transmembrane region" description="Helical" evidence="9">
    <location>
        <begin position="103"/>
        <end position="128"/>
    </location>
</feature>
<evidence type="ECO:0000256" key="4">
    <source>
        <dbReference type="ARBA" id="ARBA00022475"/>
    </source>
</evidence>
<feature type="transmembrane region" description="Helical" evidence="9">
    <location>
        <begin position="48"/>
        <end position="73"/>
    </location>
</feature>
<evidence type="ECO:0000256" key="8">
    <source>
        <dbReference type="ARBA" id="ARBA00023136"/>
    </source>
</evidence>
<reference evidence="12" key="1">
    <citation type="submission" date="2019-03" db="EMBL/GenBank/DDBJ databases">
        <title>Lake Tanganyika Metagenome-Assembled Genomes (MAGs).</title>
        <authorList>
            <person name="Tran P."/>
        </authorList>
    </citation>
    <scope>NUCLEOTIDE SEQUENCE</scope>
    <source>
        <strain evidence="12">M_DeepCast_400m_m2_100</strain>
    </source>
</reference>
<keyword evidence="5" id="KW-0592">Phosphate transport</keyword>
<keyword evidence="4" id="KW-1003">Cell membrane</keyword>
<dbReference type="PANTHER" id="PTHR30425">
    <property type="entry name" value="PHOSPHATE TRANSPORT SYSTEM PERMEASE PROTEIN PST"/>
    <property type="match status" value="1"/>
</dbReference>
<evidence type="ECO:0000256" key="9">
    <source>
        <dbReference type="RuleBase" id="RU363032"/>
    </source>
</evidence>
<feature type="transmembrane region" description="Helical" evidence="9">
    <location>
        <begin position="218"/>
        <end position="239"/>
    </location>
</feature>
<name>A0A937X8Z6_UNCEI</name>
<feature type="transmembrane region" description="Helical" evidence="9">
    <location>
        <begin position="180"/>
        <end position="206"/>
    </location>
</feature>
<comment type="subcellular location">
    <subcellularLocation>
        <location evidence="1 9">Cell membrane</location>
        <topology evidence="1 9">Multi-pass membrane protein</topology>
    </subcellularLocation>
</comment>
<dbReference type="GO" id="GO:0005886">
    <property type="term" value="C:plasma membrane"/>
    <property type="evidence" value="ECO:0007669"/>
    <property type="project" value="UniProtKB-SubCell"/>
</dbReference>
<evidence type="ECO:0000256" key="2">
    <source>
        <dbReference type="ARBA" id="ARBA00007069"/>
    </source>
</evidence>
<sequence>MSGEEHPSPARKRRKAPSGPASSEGLHGRRSSLLLSARASRMRRAAGLAGNGTLLLITSSSAIVVLFIFYFIFKDALPFFRLQGLGEFFTSTRWYPSSHPAEFGALAIFFGSALVTLGAIVVAVPLGVSAAVCLSDVLPFGMRQAIKPVIEILAAIPSVAYGFFALVVFAPLLQEGGGRIMALCTWLLGAPVAVLSTVILADLLAGRASPRARAGVRVVALAALGACWVLGLQILAARLGQIEVASGTNALNVSLILGIMALPTVVSVSEDALQAAGRELREGSYALGATRAETILRVVIPAAGSGILAAVILGVMRAIGETMVVWMASGNAAKIPVPWYNLLEPVRTLTATIAGDMGEADHVTGSARYHVLFAMALGLLTISFACNLASEWVLRRAQRKRGA</sequence>
<keyword evidence="3 9" id="KW-0813">Transport</keyword>
<keyword evidence="6 9" id="KW-0812">Transmembrane</keyword>
<dbReference type="GO" id="GO:0006817">
    <property type="term" value="P:phosphate ion transport"/>
    <property type="evidence" value="ECO:0007669"/>
    <property type="project" value="UniProtKB-KW"/>
</dbReference>
<evidence type="ECO:0000256" key="1">
    <source>
        <dbReference type="ARBA" id="ARBA00004651"/>
    </source>
</evidence>
<evidence type="ECO:0000256" key="3">
    <source>
        <dbReference type="ARBA" id="ARBA00022448"/>
    </source>
</evidence>
<evidence type="ECO:0000313" key="12">
    <source>
        <dbReference type="EMBL" id="MBM3317395.1"/>
    </source>
</evidence>
<feature type="transmembrane region" description="Helical" evidence="9">
    <location>
        <begin position="251"/>
        <end position="273"/>
    </location>
</feature>
<organism evidence="12 13">
    <name type="scientific">Eiseniibacteriota bacterium</name>
    <dbReference type="NCBI Taxonomy" id="2212470"/>
    <lineage>
        <taxon>Bacteria</taxon>
        <taxon>Candidatus Eiseniibacteriota</taxon>
    </lineage>
</organism>
<evidence type="ECO:0000256" key="10">
    <source>
        <dbReference type="SAM" id="MobiDB-lite"/>
    </source>
</evidence>
<dbReference type="Pfam" id="PF00528">
    <property type="entry name" value="BPD_transp_1"/>
    <property type="match status" value="1"/>
</dbReference>
<evidence type="ECO:0000256" key="7">
    <source>
        <dbReference type="ARBA" id="ARBA00022989"/>
    </source>
</evidence>
<accession>A0A937X8Z6</accession>
<feature type="domain" description="ABC transmembrane type-1" evidence="11">
    <location>
        <begin position="109"/>
        <end position="390"/>
    </location>
</feature>
<protein>
    <submittedName>
        <fullName evidence="12">Phosphate ABC transporter permease subunit PstC</fullName>
    </submittedName>
</protein>
<dbReference type="Proteomes" id="UP000748308">
    <property type="component" value="Unassembled WGS sequence"/>
</dbReference>
<dbReference type="SUPFAM" id="SSF161098">
    <property type="entry name" value="MetI-like"/>
    <property type="match status" value="2"/>
</dbReference>
<evidence type="ECO:0000256" key="5">
    <source>
        <dbReference type="ARBA" id="ARBA00022592"/>
    </source>
</evidence>
<evidence type="ECO:0000313" key="13">
    <source>
        <dbReference type="Proteomes" id="UP000748308"/>
    </source>
</evidence>